<evidence type="ECO:0000256" key="1">
    <source>
        <dbReference type="ARBA" id="ARBA00022980"/>
    </source>
</evidence>
<dbReference type="AlphaFoldDB" id="A0A437AQK6"/>
<evidence type="ECO:0000313" key="4">
    <source>
        <dbReference type="EMBL" id="RVD93402.1"/>
    </source>
</evidence>
<dbReference type="InterPro" id="IPR004038">
    <property type="entry name" value="Ribosomal_eL8/eL30/eS12/Gad45"/>
</dbReference>
<dbReference type="Proteomes" id="UP000282876">
    <property type="component" value="Unassembled WGS sequence"/>
</dbReference>
<evidence type="ECO:0000313" key="5">
    <source>
        <dbReference type="Proteomes" id="UP000282876"/>
    </source>
</evidence>
<dbReference type="STRING" id="291195.A0A437AQK6"/>
<dbReference type="EMBL" id="RCSS01000019">
    <property type="protein sequence ID" value="RVD93402.1"/>
    <property type="molecule type" value="Genomic_DNA"/>
</dbReference>
<reference evidence="4 5" key="1">
    <citation type="submission" date="2018-10" db="EMBL/GenBank/DDBJ databases">
        <title>Draft genome sequence of the microsporidian Tubulinosema ratisbonensis.</title>
        <authorList>
            <person name="Polonais V."/>
            <person name="Peyretaillade E."/>
            <person name="Niehus S."/>
            <person name="Wawrzyniak I."/>
            <person name="Franchet A."/>
            <person name="Gaspin C."/>
            <person name="Reichstadt M."/>
            <person name="Belser C."/>
            <person name="Labadie K."/>
            <person name="Delbac F."/>
            <person name="Ferrandon D."/>
        </authorList>
    </citation>
    <scope>NUCLEOTIDE SEQUENCE [LARGE SCALE GENOMIC DNA]</scope>
    <source>
        <strain evidence="4 5">Franzen</strain>
    </source>
</reference>
<evidence type="ECO:0000256" key="2">
    <source>
        <dbReference type="ARBA" id="ARBA00023274"/>
    </source>
</evidence>
<evidence type="ECO:0000259" key="3">
    <source>
        <dbReference type="Pfam" id="PF01248"/>
    </source>
</evidence>
<dbReference type="GO" id="GO:0003723">
    <property type="term" value="F:RNA binding"/>
    <property type="evidence" value="ECO:0007669"/>
    <property type="project" value="InterPro"/>
</dbReference>
<dbReference type="GO" id="GO:0005840">
    <property type="term" value="C:ribosome"/>
    <property type="evidence" value="ECO:0007669"/>
    <property type="project" value="UniProtKB-KW"/>
</dbReference>
<dbReference type="SUPFAM" id="SSF55315">
    <property type="entry name" value="L30e-like"/>
    <property type="match status" value="1"/>
</dbReference>
<keyword evidence="1" id="KW-0689">Ribosomal protein</keyword>
<dbReference type="PANTHER" id="PTHR11449">
    <property type="entry name" value="RIBOSOMAL PROTEIN L30"/>
    <property type="match status" value="1"/>
</dbReference>
<dbReference type="GO" id="GO:1990904">
    <property type="term" value="C:ribonucleoprotein complex"/>
    <property type="evidence" value="ECO:0007669"/>
    <property type="project" value="UniProtKB-KW"/>
</dbReference>
<accession>A0A437AQK6</accession>
<dbReference type="InterPro" id="IPR029064">
    <property type="entry name" value="Ribosomal_eL30-like_sf"/>
</dbReference>
<feature type="domain" description="Ribosomal protein eL8/eL30/eS12/Gadd45" evidence="3">
    <location>
        <begin position="14"/>
        <end position="102"/>
    </location>
</feature>
<dbReference type="VEuPathDB" id="MicrosporidiaDB:TUBRATIS_000590"/>
<gene>
    <name evidence="4" type="ORF">TUBRATIS_000590</name>
</gene>
<proteinExistence type="predicted"/>
<organism evidence="4 5">
    <name type="scientific">Tubulinosema ratisbonensis</name>
    <dbReference type="NCBI Taxonomy" id="291195"/>
    <lineage>
        <taxon>Eukaryota</taxon>
        <taxon>Fungi</taxon>
        <taxon>Fungi incertae sedis</taxon>
        <taxon>Microsporidia</taxon>
        <taxon>Tubulinosematoidea</taxon>
        <taxon>Tubulinosematidae</taxon>
        <taxon>Tubulinosema</taxon>
    </lineage>
</organism>
<keyword evidence="5" id="KW-1185">Reference proteome</keyword>
<sequence length="107" mass="12141">MSRKKQVLEGLAFKLPLAMKTGKYVIGYKQALKLLRNNETRCLIIASNFPSVLRKKLEYYAFLLKNKPVTIYSGNNNELAKLCEMKHRIGVISILNEGEADLLGLQN</sequence>
<dbReference type="Gene3D" id="3.30.1330.30">
    <property type="match status" value="1"/>
</dbReference>
<dbReference type="InterPro" id="IPR039109">
    <property type="entry name" value="Ribosomal_eL30-like"/>
</dbReference>
<protein>
    <submittedName>
        <fullName evidence="4">60s ribosomal l30</fullName>
    </submittedName>
</protein>
<dbReference type="OrthoDB" id="1928736at2759"/>
<dbReference type="Pfam" id="PF01248">
    <property type="entry name" value="Ribosomal_L7Ae"/>
    <property type="match status" value="1"/>
</dbReference>
<comment type="caution">
    <text evidence="4">The sequence shown here is derived from an EMBL/GenBank/DDBJ whole genome shotgun (WGS) entry which is preliminary data.</text>
</comment>
<name>A0A437AQK6_9MICR</name>
<keyword evidence="2" id="KW-0687">Ribonucleoprotein</keyword>